<keyword evidence="3" id="KW-1185">Reference proteome</keyword>
<organism evidence="2 3">
    <name type="scientific">Thalassiosira oceanica</name>
    <name type="common">Marine diatom</name>
    <dbReference type="NCBI Taxonomy" id="159749"/>
    <lineage>
        <taxon>Eukaryota</taxon>
        <taxon>Sar</taxon>
        <taxon>Stramenopiles</taxon>
        <taxon>Ochrophyta</taxon>
        <taxon>Bacillariophyta</taxon>
        <taxon>Coscinodiscophyceae</taxon>
        <taxon>Thalassiosirophycidae</taxon>
        <taxon>Thalassiosirales</taxon>
        <taxon>Thalassiosiraceae</taxon>
        <taxon>Thalassiosira</taxon>
    </lineage>
</organism>
<sequence length="195" mass="21754">MLAQQEWHSKHIEQSGVRRLPTPREHKEEQERHKNNTLQQQPQQQQSGVSDPPRLKFNTTTLTLPRHKKHAYAFYATTPAMHAGDGKCEGATGDWNKPSRKPRPPVLPAGFFPHRRSEGILSAIPRQAELFLLVHDGIHARETHVGSHLDVVQTGRIREGGEAVRHGSAKSGVHRRGHGPARDIRNAVGPPGKRG</sequence>
<dbReference type="AlphaFoldDB" id="K0SD59"/>
<dbReference type="EMBL" id="AGNL01018337">
    <property type="protein sequence ID" value="EJK63290.1"/>
    <property type="molecule type" value="Genomic_DNA"/>
</dbReference>
<gene>
    <name evidence="2" type="ORF">THAOC_16063</name>
</gene>
<accession>K0SD59</accession>
<reference evidence="2 3" key="1">
    <citation type="journal article" date="2012" name="Genome Biol.">
        <title>Genome and low-iron response of an oceanic diatom adapted to chronic iron limitation.</title>
        <authorList>
            <person name="Lommer M."/>
            <person name="Specht M."/>
            <person name="Roy A.S."/>
            <person name="Kraemer L."/>
            <person name="Andreson R."/>
            <person name="Gutowska M.A."/>
            <person name="Wolf J."/>
            <person name="Bergner S.V."/>
            <person name="Schilhabel M.B."/>
            <person name="Klostermeier U.C."/>
            <person name="Beiko R.G."/>
            <person name="Rosenstiel P."/>
            <person name="Hippler M."/>
            <person name="Laroche J."/>
        </authorList>
    </citation>
    <scope>NUCLEOTIDE SEQUENCE [LARGE SCALE GENOMIC DNA]</scope>
    <source>
        <strain evidence="2 3">CCMP1005</strain>
    </source>
</reference>
<evidence type="ECO:0000313" key="3">
    <source>
        <dbReference type="Proteomes" id="UP000266841"/>
    </source>
</evidence>
<feature type="compositionally biased region" description="Basic and acidic residues" evidence="1">
    <location>
        <begin position="22"/>
        <end position="34"/>
    </location>
</feature>
<proteinExistence type="predicted"/>
<protein>
    <submittedName>
        <fullName evidence="2">Uncharacterized protein</fullName>
    </submittedName>
</protein>
<feature type="region of interest" description="Disordered" evidence="1">
    <location>
        <begin position="160"/>
        <end position="195"/>
    </location>
</feature>
<feature type="region of interest" description="Disordered" evidence="1">
    <location>
        <begin position="1"/>
        <end position="61"/>
    </location>
</feature>
<evidence type="ECO:0000313" key="2">
    <source>
        <dbReference type="EMBL" id="EJK63290.1"/>
    </source>
</evidence>
<dbReference type="Proteomes" id="UP000266841">
    <property type="component" value="Unassembled WGS sequence"/>
</dbReference>
<comment type="caution">
    <text evidence="2">The sequence shown here is derived from an EMBL/GenBank/DDBJ whole genome shotgun (WGS) entry which is preliminary data.</text>
</comment>
<evidence type="ECO:0000256" key="1">
    <source>
        <dbReference type="SAM" id="MobiDB-lite"/>
    </source>
</evidence>
<name>K0SD59_THAOC</name>